<evidence type="ECO:0000313" key="10">
    <source>
        <dbReference type="Proteomes" id="UP001596037"/>
    </source>
</evidence>
<keyword evidence="1" id="KW-0540">Nuclease</keyword>
<organism evidence="9 10">
    <name type="scientific">Caenimonas terrae</name>
    <dbReference type="NCBI Taxonomy" id="696074"/>
    <lineage>
        <taxon>Bacteria</taxon>
        <taxon>Pseudomonadati</taxon>
        <taxon>Pseudomonadota</taxon>
        <taxon>Betaproteobacteria</taxon>
        <taxon>Burkholderiales</taxon>
        <taxon>Comamonadaceae</taxon>
        <taxon>Caenimonas</taxon>
    </lineage>
</organism>
<dbReference type="SUPFAM" id="SSF53098">
    <property type="entry name" value="Ribonuclease H-like"/>
    <property type="match status" value="1"/>
</dbReference>
<dbReference type="PANTHER" id="PTHR13620:SF109">
    <property type="entry name" value="3'-5' EXONUCLEASE"/>
    <property type="match status" value="1"/>
</dbReference>
<dbReference type="SMART" id="SM00474">
    <property type="entry name" value="35EXOc"/>
    <property type="match status" value="1"/>
</dbReference>
<dbReference type="Proteomes" id="UP001596037">
    <property type="component" value="Unassembled WGS sequence"/>
</dbReference>
<evidence type="ECO:0000256" key="4">
    <source>
        <dbReference type="ARBA" id="ARBA00022839"/>
    </source>
</evidence>
<name>A0ABW0NE91_9BURK</name>
<feature type="domain" description="3'-5' exonuclease" evidence="8">
    <location>
        <begin position="27"/>
        <end position="198"/>
    </location>
</feature>
<gene>
    <name evidence="9" type="ORF">ACFPOE_08515</name>
</gene>
<keyword evidence="3 9" id="KW-0378">Hydrolase</keyword>
<evidence type="ECO:0000256" key="3">
    <source>
        <dbReference type="ARBA" id="ARBA00022801"/>
    </source>
</evidence>
<dbReference type="CDD" id="cd06141">
    <property type="entry name" value="WRN_exo"/>
    <property type="match status" value="1"/>
</dbReference>
<sequence length="198" mass="21604">MHSTHPTPSKEQIALLEPFEQLGLDRIELVSSAGHAREAAAELAAAGVLGFDTESKPTFFKDQVSEGPHIVQLATRERAWIFQLHDLECRAIAAELLALPGLLKAGFGLGDDTRRIVSKLGVEPAGVLELNAVFRERGYRKDMGVKGAVAVLFNRRYIKSKKAATSNWSNPRLTPAQLVYAANDAWAAIRVYDGLGLQ</sequence>
<keyword evidence="10" id="KW-1185">Reference proteome</keyword>
<dbReference type="Pfam" id="PF01612">
    <property type="entry name" value="DNA_pol_A_exo1"/>
    <property type="match status" value="1"/>
</dbReference>
<evidence type="ECO:0000256" key="5">
    <source>
        <dbReference type="ARBA" id="ARBA00022842"/>
    </source>
</evidence>
<keyword evidence="4 9" id="KW-0269">Exonuclease</keyword>
<dbReference type="InterPro" id="IPR002562">
    <property type="entry name" value="3'-5'_exonuclease_dom"/>
</dbReference>
<evidence type="ECO:0000256" key="1">
    <source>
        <dbReference type="ARBA" id="ARBA00022722"/>
    </source>
</evidence>
<dbReference type="InterPro" id="IPR012337">
    <property type="entry name" value="RNaseH-like_sf"/>
</dbReference>
<evidence type="ECO:0000256" key="2">
    <source>
        <dbReference type="ARBA" id="ARBA00022723"/>
    </source>
</evidence>
<dbReference type="InterPro" id="IPR051132">
    <property type="entry name" value="3-5_Exonuclease_domain"/>
</dbReference>
<dbReference type="GO" id="GO:0004527">
    <property type="term" value="F:exonuclease activity"/>
    <property type="evidence" value="ECO:0007669"/>
    <property type="project" value="UniProtKB-KW"/>
</dbReference>
<reference evidence="10" key="1">
    <citation type="journal article" date="2019" name="Int. J. Syst. Evol. Microbiol.">
        <title>The Global Catalogue of Microorganisms (GCM) 10K type strain sequencing project: providing services to taxonomists for standard genome sequencing and annotation.</title>
        <authorList>
            <consortium name="The Broad Institute Genomics Platform"/>
            <consortium name="The Broad Institute Genome Sequencing Center for Infectious Disease"/>
            <person name="Wu L."/>
            <person name="Ma J."/>
        </authorList>
    </citation>
    <scope>NUCLEOTIDE SEQUENCE [LARGE SCALE GENOMIC DNA]</scope>
    <source>
        <strain evidence="10">CCUG 57401</strain>
    </source>
</reference>
<comment type="caution">
    <text evidence="9">The sequence shown here is derived from an EMBL/GenBank/DDBJ whole genome shotgun (WGS) entry which is preliminary data.</text>
</comment>
<dbReference type="RefSeq" id="WP_376849654.1">
    <property type="nucleotide sequence ID" value="NZ_JBHSMF010000006.1"/>
</dbReference>
<keyword evidence="5" id="KW-0460">Magnesium</keyword>
<evidence type="ECO:0000256" key="6">
    <source>
        <dbReference type="ARBA" id="ARBA00040531"/>
    </source>
</evidence>
<evidence type="ECO:0000259" key="8">
    <source>
        <dbReference type="SMART" id="SM00474"/>
    </source>
</evidence>
<dbReference type="InterPro" id="IPR036397">
    <property type="entry name" value="RNaseH_sf"/>
</dbReference>
<evidence type="ECO:0000256" key="7">
    <source>
        <dbReference type="ARBA" id="ARBA00042761"/>
    </source>
</evidence>
<protein>
    <recommendedName>
        <fullName evidence="6">3'-5' exonuclease</fullName>
    </recommendedName>
    <alternativeName>
        <fullName evidence="7">Werner Syndrome-like exonuclease</fullName>
    </alternativeName>
</protein>
<dbReference type="PANTHER" id="PTHR13620">
    <property type="entry name" value="3-5 EXONUCLEASE"/>
    <property type="match status" value="1"/>
</dbReference>
<dbReference type="EMBL" id="JBHSMF010000006">
    <property type="protein sequence ID" value="MFC5497572.1"/>
    <property type="molecule type" value="Genomic_DNA"/>
</dbReference>
<dbReference type="Gene3D" id="3.30.420.10">
    <property type="entry name" value="Ribonuclease H-like superfamily/Ribonuclease H"/>
    <property type="match status" value="1"/>
</dbReference>
<keyword evidence="2" id="KW-0479">Metal-binding</keyword>
<evidence type="ECO:0000313" key="9">
    <source>
        <dbReference type="EMBL" id="MFC5497572.1"/>
    </source>
</evidence>
<proteinExistence type="predicted"/>
<accession>A0ABW0NE91</accession>